<dbReference type="Pfam" id="PF00190">
    <property type="entry name" value="Cupin_1"/>
    <property type="match status" value="2"/>
</dbReference>
<sequence>MGDCSSGAMHGVGGSIESSSSQNCTSYIEFLPVKEVKEENTDIEESCIGKGLDSWGGFRLHYVWADLSVRMRAKMVYEGEGGRYYEWCPKEHEVLQDHNIGATKLVLSTNGFALPCYSDSAKVAYVLQGSGIAGVVLPGQEEKVVAIRKGDAIALPVGIVTWWYNKDVTELEILFLGDTKTAVKLGSFADFLLKGSNGNNLSCFSPEFIGRAWKSDKSILKTLVGLHLARSIVKLVPGFEISEAELKDYRDGMLLNCEETAPSRSDTNGGGEILDLNTENLPIIGDIGLGASRATLNGNAAYYPEISVDPAIRVTDIIKGSGRVKVRDFCGFVTERQIEVGELFVVPRLLSVLKIADPEGMEWFSIVTNENSNNYLTLGRWGLISDSSIPKSSSSPGSS</sequence>
<evidence type="ECO:0000256" key="1">
    <source>
        <dbReference type="ARBA" id="ARBA00007178"/>
    </source>
</evidence>
<dbReference type="InterPro" id="IPR006044">
    <property type="entry name" value="11S_seedstore_pln"/>
</dbReference>
<keyword evidence="2" id="KW-0758">Storage protein</keyword>
<reference evidence="7" key="1">
    <citation type="submission" date="2016-11" db="EMBL/GenBank/DDBJ databases">
        <title>The genome of Nicotiana attenuata.</title>
        <authorList>
            <person name="Xu S."/>
            <person name="Brockmoeller T."/>
            <person name="Gaquerel E."/>
            <person name="Navarro A."/>
            <person name="Kuhl H."/>
            <person name="Gase K."/>
            <person name="Ling Z."/>
            <person name="Zhou W."/>
            <person name="Kreitzer C."/>
            <person name="Stanke M."/>
            <person name="Tang H."/>
            <person name="Lyons E."/>
            <person name="Pandey P."/>
            <person name="Pandey S.P."/>
            <person name="Timmermann B."/>
            <person name="Baldwin I.T."/>
        </authorList>
    </citation>
    <scope>NUCLEOTIDE SEQUENCE [LARGE SCALE GENOMIC DNA]</scope>
    <source>
        <strain evidence="7">UT</strain>
    </source>
</reference>
<dbReference type="GO" id="GO:0045735">
    <property type="term" value="F:nutrient reservoir activity"/>
    <property type="evidence" value="ECO:0007669"/>
    <property type="project" value="UniProtKB-KW"/>
</dbReference>
<dbReference type="OMA" id="DHNIGAT"/>
<comment type="similarity">
    <text evidence="1">Belongs to the 11S seed storage protein (globulins) family.</text>
</comment>
<feature type="domain" description="Cupin type-1" evidence="6">
    <location>
        <begin position="69"/>
        <end position="221"/>
    </location>
</feature>
<dbReference type="Gene3D" id="2.60.120.10">
    <property type="entry name" value="Jelly Rolls"/>
    <property type="match status" value="2"/>
</dbReference>
<name>A0A1J6IP12_NICAT</name>
<dbReference type="AlphaFoldDB" id="A0A1J6IP12"/>
<accession>A0A1J6IP12</accession>
<dbReference type="STRING" id="49451.A0A1J6IP12"/>
<dbReference type="Gramene" id="OIT06442">
    <property type="protein sequence ID" value="OIT06442"/>
    <property type="gene ID" value="A4A49_26010"/>
</dbReference>
<keyword evidence="3" id="KW-0708">Seed storage protein</keyword>
<organism evidence="7 8">
    <name type="scientific">Nicotiana attenuata</name>
    <name type="common">Coyote tobacco</name>
    <dbReference type="NCBI Taxonomy" id="49451"/>
    <lineage>
        <taxon>Eukaryota</taxon>
        <taxon>Viridiplantae</taxon>
        <taxon>Streptophyta</taxon>
        <taxon>Embryophyta</taxon>
        <taxon>Tracheophyta</taxon>
        <taxon>Spermatophyta</taxon>
        <taxon>Magnoliopsida</taxon>
        <taxon>eudicotyledons</taxon>
        <taxon>Gunneridae</taxon>
        <taxon>Pentapetalae</taxon>
        <taxon>asterids</taxon>
        <taxon>lamiids</taxon>
        <taxon>Solanales</taxon>
        <taxon>Solanaceae</taxon>
        <taxon>Nicotianoideae</taxon>
        <taxon>Nicotianeae</taxon>
        <taxon>Nicotiana</taxon>
    </lineage>
</organism>
<dbReference type="SUPFAM" id="SSF51182">
    <property type="entry name" value="RmlC-like cupins"/>
    <property type="match status" value="1"/>
</dbReference>
<dbReference type="PRINTS" id="PR00439">
    <property type="entry name" value="11SGLOBULIN"/>
</dbReference>
<evidence type="ECO:0000256" key="4">
    <source>
        <dbReference type="ARBA" id="ARBA00023157"/>
    </source>
</evidence>
<dbReference type="EMBL" id="MJEQ01037184">
    <property type="protein sequence ID" value="OIT06442.1"/>
    <property type="molecule type" value="Genomic_DNA"/>
</dbReference>
<evidence type="ECO:0000256" key="3">
    <source>
        <dbReference type="ARBA" id="ARBA00023129"/>
    </source>
</evidence>
<evidence type="ECO:0000313" key="7">
    <source>
        <dbReference type="EMBL" id="OIT06442.1"/>
    </source>
</evidence>
<evidence type="ECO:0000256" key="5">
    <source>
        <dbReference type="SAM" id="MobiDB-lite"/>
    </source>
</evidence>
<dbReference type="InterPro" id="IPR006045">
    <property type="entry name" value="Cupin_1"/>
</dbReference>
<dbReference type="Proteomes" id="UP000187609">
    <property type="component" value="Unassembled WGS sequence"/>
</dbReference>
<dbReference type="InterPro" id="IPR050253">
    <property type="entry name" value="Seed_Storage-Functional"/>
</dbReference>
<protein>
    <submittedName>
        <fullName evidence="7">11s globulin subunit beta</fullName>
    </submittedName>
</protein>
<proteinExistence type="inferred from homology"/>
<gene>
    <name evidence="7" type="primary">11SB_2</name>
    <name evidence="7" type="ORF">A4A49_26010</name>
</gene>
<evidence type="ECO:0000259" key="6">
    <source>
        <dbReference type="SMART" id="SM00835"/>
    </source>
</evidence>
<dbReference type="PANTHER" id="PTHR31189:SF62">
    <property type="entry name" value="OS01G0976200 PROTEIN"/>
    <property type="match status" value="1"/>
</dbReference>
<dbReference type="SMR" id="A0A1J6IP12"/>
<dbReference type="InterPro" id="IPR014710">
    <property type="entry name" value="RmlC-like_jellyroll"/>
</dbReference>
<dbReference type="SMART" id="SM00835">
    <property type="entry name" value="Cupin_1"/>
    <property type="match status" value="1"/>
</dbReference>
<dbReference type="InterPro" id="IPR011051">
    <property type="entry name" value="RmlC_Cupin_sf"/>
</dbReference>
<dbReference type="PANTHER" id="PTHR31189">
    <property type="entry name" value="OS03G0336100 PROTEIN-RELATED"/>
    <property type="match status" value="1"/>
</dbReference>
<feature type="region of interest" description="Disordered" evidence="5">
    <location>
        <begin position="1"/>
        <end position="20"/>
    </location>
</feature>
<keyword evidence="4" id="KW-1015">Disulfide bond</keyword>
<keyword evidence="8" id="KW-1185">Reference proteome</keyword>
<evidence type="ECO:0000256" key="2">
    <source>
        <dbReference type="ARBA" id="ARBA00022761"/>
    </source>
</evidence>
<comment type="caution">
    <text evidence="7">The sequence shown here is derived from an EMBL/GenBank/DDBJ whole genome shotgun (WGS) entry which is preliminary data.</text>
</comment>
<evidence type="ECO:0000313" key="8">
    <source>
        <dbReference type="Proteomes" id="UP000187609"/>
    </source>
</evidence>
<dbReference type="CDD" id="cd02242">
    <property type="entry name" value="cupin_11S_legumin_N"/>
    <property type="match status" value="1"/>
</dbReference>